<dbReference type="OMA" id="ESYDCES"/>
<gene>
    <name evidence="2" type="ORF">THAPSDRAFT_bd850</name>
</gene>
<reference evidence="2 3" key="1">
    <citation type="journal article" date="2004" name="Science">
        <title>The genome of the diatom Thalassiosira pseudonana: ecology, evolution, and metabolism.</title>
        <authorList>
            <person name="Armbrust E.V."/>
            <person name="Berges J.A."/>
            <person name="Bowler C."/>
            <person name="Green B.R."/>
            <person name="Martinez D."/>
            <person name="Putnam N.H."/>
            <person name="Zhou S."/>
            <person name="Allen A.E."/>
            <person name="Apt K.E."/>
            <person name="Bechner M."/>
            <person name="Brzezinski M.A."/>
            <person name="Chaal B.K."/>
            <person name="Chiovitti A."/>
            <person name="Davis A.K."/>
            <person name="Demarest M.S."/>
            <person name="Detter J.C."/>
            <person name="Glavina T."/>
            <person name="Goodstein D."/>
            <person name="Hadi M.Z."/>
            <person name="Hellsten U."/>
            <person name="Hildebrand M."/>
            <person name="Jenkins B.D."/>
            <person name="Jurka J."/>
            <person name="Kapitonov V.V."/>
            <person name="Kroger N."/>
            <person name="Lau W.W."/>
            <person name="Lane T.W."/>
            <person name="Larimer F.W."/>
            <person name="Lippmeier J.C."/>
            <person name="Lucas S."/>
            <person name="Medina M."/>
            <person name="Montsant A."/>
            <person name="Obornik M."/>
            <person name="Parker M.S."/>
            <person name="Palenik B."/>
            <person name="Pazour G.J."/>
            <person name="Richardson P.M."/>
            <person name="Rynearson T.A."/>
            <person name="Saito M.A."/>
            <person name="Schwartz D.C."/>
            <person name="Thamatrakoln K."/>
            <person name="Valentin K."/>
            <person name="Vardi A."/>
            <person name="Wilkerson F.P."/>
            <person name="Rokhsar D.S."/>
        </authorList>
    </citation>
    <scope>NUCLEOTIDE SEQUENCE [LARGE SCALE GENOMIC DNA]</scope>
    <source>
        <strain evidence="2 3">CCMP1335</strain>
    </source>
</reference>
<dbReference type="eggNOG" id="ENOG502T7X8">
    <property type="taxonomic scope" value="Eukaryota"/>
</dbReference>
<evidence type="ECO:0000256" key="1">
    <source>
        <dbReference type="SAM" id="MobiDB-lite"/>
    </source>
</evidence>
<sequence>MAMTMIVNAMPVVILTAETQTGKAVVKGVEISSLATLKIPLVIVTTGVPESKSLHKKLEKLTDGTAAEMRVFCSSVSQGSRENKLSYQQAICEGIGCLVVANTATQIQHSIDAINLYRMGNDARKFDIIVDECDDFYRTADGALKLEQAMTKLLALKPVLNVQISATPIPVILKHAIEILDAQDRNLDVPQDASMQAFRPSPEYVGIEDMKPLNVHGKDVFLQQNELSLKTKLLFEVDICDGTTVKESIPFANEKVKALYDDALYSTTSRGMAKTGVLILHCSCPRVYTPGNVYEQGEHLQLMFNQEGTDLIIITVVGKGVSVKYPEDDWHHSWDNPERRDVEASDIIREIDNDDQYVLQTPVAVLGYFKLNRGLSIRSDLRVPTHMISSLGRGYNCGAVSQNMGRATGNGKSGLNNNGFKHVTMLATDSDFQMVRAMVQFLKEVQQRLADGETFVESVTGSNTRFPDAINFARYTYRELGSVRGLRKKFKLMVQYEELTRLSEYDKRTKERFWNDMPMQQLLVTLLMKGQDNETEYSEEMVAADIEGEYESLFGERPNNIKTMLQRLIDNGIIDKEKGVWAGKSDFFYTVPSFRKMKVYINKEVINNRFGDIVGSDSERSSGENTSESSENDSSESEYEVNNAANESRVESYDCESDDIQSSDGSEVESEFEVDSTISESVAGSCNEDSEGDDSSDDSVLQSRPVTPSPKKASRKRIRSCDL</sequence>
<reference evidence="2 3" key="2">
    <citation type="journal article" date="2008" name="Nature">
        <title>The Phaeodactylum genome reveals the evolutionary history of diatom genomes.</title>
        <authorList>
            <person name="Bowler C."/>
            <person name="Allen A.E."/>
            <person name="Badger J.H."/>
            <person name="Grimwood J."/>
            <person name="Jabbari K."/>
            <person name="Kuo A."/>
            <person name="Maheswari U."/>
            <person name="Martens C."/>
            <person name="Maumus F."/>
            <person name="Otillar R.P."/>
            <person name="Rayko E."/>
            <person name="Salamov A."/>
            <person name="Vandepoele K."/>
            <person name="Beszteri B."/>
            <person name="Gruber A."/>
            <person name="Heijde M."/>
            <person name="Katinka M."/>
            <person name="Mock T."/>
            <person name="Valentin K."/>
            <person name="Verret F."/>
            <person name="Berges J.A."/>
            <person name="Brownlee C."/>
            <person name="Cadoret J.P."/>
            <person name="Chiovitti A."/>
            <person name="Choi C.J."/>
            <person name="Coesel S."/>
            <person name="De Martino A."/>
            <person name="Detter J.C."/>
            <person name="Durkin C."/>
            <person name="Falciatore A."/>
            <person name="Fournet J."/>
            <person name="Haruta M."/>
            <person name="Huysman M.J."/>
            <person name="Jenkins B.D."/>
            <person name="Jiroutova K."/>
            <person name="Jorgensen R.E."/>
            <person name="Joubert Y."/>
            <person name="Kaplan A."/>
            <person name="Kroger N."/>
            <person name="Kroth P.G."/>
            <person name="La Roche J."/>
            <person name="Lindquist E."/>
            <person name="Lommer M."/>
            <person name="Martin-Jezequel V."/>
            <person name="Lopez P.J."/>
            <person name="Lucas S."/>
            <person name="Mangogna M."/>
            <person name="McGinnis K."/>
            <person name="Medlin L.K."/>
            <person name="Montsant A."/>
            <person name="Oudot-Le Secq M.P."/>
            <person name="Napoli C."/>
            <person name="Obornik M."/>
            <person name="Parker M.S."/>
            <person name="Petit J.L."/>
            <person name="Porcel B.M."/>
            <person name="Poulsen N."/>
            <person name="Robison M."/>
            <person name="Rychlewski L."/>
            <person name="Rynearson T.A."/>
            <person name="Schmutz J."/>
            <person name="Shapiro H."/>
            <person name="Siaut M."/>
            <person name="Stanley M."/>
            <person name="Sussman M.R."/>
            <person name="Taylor A.R."/>
            <person name="Vardi A."/>
            <person name="von Dassow P."/>
            <person name="Vyverman W."/>
            <person name="Willis A."/>
            <person name="Wyrwicz L.S."/>
            <person name="Rokhsar D.S."/>
            <person name="Weissenbach J."/>
            <person name="Armbrust E.V."/>
            <person name="Green B.R."/>
            <person name="Van de Peer Y."/>
            <person name="Grigoriev I.V."/>
        </authorList>
    </citation>
    <scope>NUCLEOTIDE SEQUENCE [LARGE SCALE GENOMIC DNA]</scope>
    <source>
        <strain evidence="2 3">CCMP1335</strain>
    </source>
</reference>
<dbReference type="InParanoid" id="B8LEF1"/>
<evidence type="ECO:0000313" key="2">
    <source>
        <dbReference type="EMBL" id="EED86282.1"/>
    </source>
</evidence>
<feature type="compositionally biased region" description="Acidic residues" evidence="1">
    <location>
        <begin position="630"/>
        <end position="639"/>
    </location>
</feature>
<protein>
    <submittedName>
        <fullName evidence="2">Uncharacterized protein</fullName>
    </submittedName>
</protein>
<dbReference type="KEGG" id="tps:THAPSDRAFT_bd850"/>
<dbReference type="EMBL" id="DS999440">
    <property type="protein sequence ID" value="EED86282.1"/>
    <property type="molecule type" value="Genomic_DNA"/>
</dbReference>
<feature type="region of interest" description="Disordered" evidence="1">
    <location>
        <begin position="613"/>
        <end position="723"/>
    </location>
</feature>
<accession>B8LEF1</accession>
<dbReference type="HOGENOM" id="CLU_382900_0_0_1"/>
<dbReference type="RefSeq" id="XP_002297412.1">
    <property type="nucleotide sequence ID" value="XM_002297376.1"/>
</dbReference>
<dbReference type="Proteomes" id="UP000001449">
    <property type="component" value="Unassembled WGS sequence"/>
</dbReference>
<dbReference type="AlphaFoldDB" id="B8LEF1"/>
<feature type="compositionally biased region" description="Basic residues" evidence="1">
    <location>
        <begin position="712"/>
        <end position="723"/>
    </location>
</feature>
<dbReference type="GeneID" id="7447743"/>
<proteinExistence type="predicted"/>
<evidence type="ECO:0000313" key="3">
    <source>
        <dbReference type="Proteomes" id="UP000001449"/>
    </source>
</evidence>
<keyword evidence="3" id="KW-1185">Reference proteome</keyword>
<dbReference type="PaxDb" id="35128-Thapsdraft850"/>
<organism evidence="2 3">
    <name type="scientific">Thalassiosira pseudonana</name>
    <name type="common">Marine diatom</name>
    <name type="synonym">Cyclotella nana</name>
    <dbReference type="NCBI Taxonomy" id="35128"/>
    <lineage>
        <taxon>Eukaryota</taxon>
        <taxon>Sar</taxon>
        <taxon>Stramenopiles</taxon>
        <taxon>Ochrophyta</taxon>
        <taxon>Bacillariophyta</taxon>
        <taxon>Coscinodiscophyceae</taxon>
        <taxon>Thalassiosirophycidae</taxon>
        <taxon>Thalassiosirales</taxon>
        <taxon>Thalassiosiraceae</taxon>
        <taxon>Thalassiosira</taxon>
    </lineage>
</organism>
<name>B8LEF1_THAPS</name>
<feature type="compositionally biased region" description="Acidic residues" evidence="1">
    <location>
        <begin position="688"/>
        <end position="697"/>
    </location>
</feature>
<feature type="compositionally biased region" description="Acidic residues" evidence="1">
    <location>
        <begin position="653"/>
        <end position="674"/>
    </location>
</feature>